<keyword evidence="4" id="KW-1185">Reference proteome</keyword>
<evidence type="ECO:0000256" key="1">
    <source>
        <dbReference type="ARBA" id="ARBA00008791"/>
    </source>
</evidence>
<dbReference type="InterPro" id="IPR014729">
    <property type="entry name" value="Rossmann-like_a/b/a_fold"/>
</dbReference>
<dbReference type="AlphaFoldDB" id="A0A430FPG2"/>
<dbReference type="CDD" id="cd00293">
    <property type="entry name" value="USP-like"/>
    <property type="match status" value="1"/>
</dbReference>
<dbReference type="Pfam" id="PF00582">
    <property type="entry name" value="Usp"/>
    <property type="match status" value="2"/>
</dbReference>
<comment type="similarity">
    <text evidence="1">Belongs to the universal stress protein A family.</text>
</comment>
<evidence type="ECO:0000313" key="4">
    <source>
        <dbReference type="Proteomes" id="UP000287609"/>
    </source>
</evidence>
<sequence length="355" mass="39131">MSKKAASESHGFAMANDDLAARADFEKSLVHGDFQHVPSIDSDIVVGVDGSEESFAALRWSLRQAAITGQNVNCVYGWSYSWDMGPEPESEEDLHRIRLQIAEKLRNWVVEASENIDVSDEQITLTSFRSSGSSALLEMSQNAQQLVVGRRTMGRLARWFAGSLSTSLIEEAEVPVTIIRTHMDEDFTVQDEIATALTPGEQTVRYETPKSSVPRTSRPIVVGVDGSETSRDALQFASQLAAIHHAPLHVIYCWQLKDLGLVEGFETTVPPMDVAQKTAEQRVKEFVENTVLPPNIDVTTNAFHIMPGKGMVSASRYARHLVVGRRGLNRLDSTLLGSVSHQVLNSAECNITIVR</sequence>
<organism evidence="3 4">
    <name type="scientific">Bifidobacterium dolichotidis</name>
    <dbReference type="NCBI Taxonomy" id="2306976"/>
    <lineage>
        <taxon>Bacteria</taxon>
        <taxon>Bacillati</taxon>
        <taxon>Actinomycetota</taxon>
        <taxon>Actinomycetes</taxon>
        <taxon>Bifidobacteriales</taxon>
        <taxon>Bifidobacteriaceae</taxon>
        <taxon>Bifidobacterium</taxon>
    </lineage>
</organism>
<dbReference type="PRINTS" id="PR01438">
    <property type="entry name" value="UNVRSLSTRESS"/>
</dbReference>
<dbReference type="InterPro" id="IPR006016">
    <property type="entry name" value="UspA"/>
</dbReference>
<comment type="caution">
    <text evidence="3">The sequence shown here is derived from an EMBL/GenBank/DDBJ whole genome shotgun (WGS) entry which is preliminary data.</text>
</comment>
<dbReference type="PANTHER" id="PTHR46268:SF6">
    <property type="entry name" value="UNIVERSAL STRESS PROTEIN UP12"/>
    <property type="match status" value="1"/>
</dbReference>
<dbReference type="RefSeq" id="WP_241218865.1">
    <property type="nucleotide sequence ID" value="NZ_QXGM01000002.1"/>
</dbReference>
<gene>
    <name evidence="3" type="ORF">D2E26_0773</name>
</gene>
<dbReference type="PANTHER" id="PTHR46268">
    <property type="entry name" value="STRESS RESPONSE PROTEIN NHAX"/>
    <property type="match status" value="1"/>
</dbReference>
<dbReference type="SUPFAM" id="SSF52402">
    <property type="entry name" value="Adenine nucleotide alpha hydrolases-like"/>
    <property type="match status" value="2"/>
</dbReference>
<dbReference type="InterPro" id="IPR006015">
    <property type="entry name" value="Universal_stress_UspA"/>
</dbReference>
<accession>A0A430FPG2</accession>
<protein>
    <submittedName>
        <fullName evidence="3">Universal stress protein</fullName>
    </submittedName>
</protein>
<feature type="domain" description="UspA" evidence="2">
    <location>
        <begin position="44"/>
        <end position="180"/>
    </location>
</feature>
<dbReference type="Proteomes" id="UP000287609">
    <property type="component" value="Unassembled WGS sequence"/>
</dbReference>
<reference evidence="3 4" key="1">
    <citation type="submission" date="2018-09" db="EMBL/GenBank/DDBJ databases">
        <title>Characterization of the phylogenetic diversity of five novel species belonging to the genus Bifidobacterium.</title>
        <authorList>
            <person name="Lugli G.A."/>
            <person name="Duranti S."/>
            <person name="Milani C."/>
        </authorList>
    </citation>
    <scope>NUCLEOTIDE SEQUENCE [LARGE SCALE GENOMIC DNA]</scope>
    <source>
        <strain evidence="3 4">2036B</strain>
    </source>
</reference>
<evidence type="ECO:0000259" key="2">
    <source>
        <dbReference type="Pfam" id="PF00582"/>
    </source>
</evidence>
<feature type="domain" description="UspA" evidence="2">
    <location>
        <begin position="218"/>
        <end position="355"/>
    </location>
</feature>
<name>A0A430FPG2_9BIFI</name>
<evidence type="ECO:0000313" key="3">
    <source>
        <dbReference type="EMBL" id="RSX54719.1"/>
    </source>
</evidence>
<dbReference type="Gene3D" id="3.40.50.620">
    <property type="entry name" value="HUPs"/>
    <property type="match status" value="2"/>
</dbReference>
<dbReference type="EMBL" id="QXGM01000002">
    <property type="protein sequence ID" value="RSX54719.1"/>
    <property type="molecule type" value="Genomic_DNA"/>
</dbReference>
<proteinExistence type="inferred from homology"/>